<organism evidence="1 2">
    <name type="scientific">Vaccinium darrowii</name>
    <dbReference type="NCBI Taxonomy" id="229202"/>
    <lineage>
        <taxon>Eukaryota</taxon>
        <taxon>Viridiplantae</taxon>
        <taxon>Streptophyta</taxon>
        <taxon>Embryophyta</taxon>
        <taxon>Tracheophyta</taxon>
        <taxon>Spermatophyta</taxon>
        <taxon>Magnoliopsida</taxon>
        <taxon>eudicotyledons</taxon>
        <taxon>Gunneridae</taxon>
        <taxon>Pentapetalae</taxon>
        <taxon>asterids</taxon>
        <taxon>Ericales</taxon>
        <taxon>Ericaceae</taxon>
        <taxon>Vaccinioideae</taxon>
        <taxon>Vaccinieae</taxon>
        <taxon>Vaccinium</taxon>
    </lineage>
</organism>
<reference evidence="1 2" key="1">
    <citation type="journal article" date="2021" name="Hortic Res">
        <title>High-quality reference genome and annotation aids understanding of berry development for evergreen blueberry (Vaccinium darrowii).</title>
        <authorList>
            <person name="Yu J."/>
            <person name="Hulse-Kemp A.M."/>
            <person name="Babiker E."/>
            <person name="Staton M."/>
        </authorList>
    </citation>
    <scope>NUCLEOTIDE SEQUENCE [LARGE SCALE GENOMIC DNA]</scope>
    <source>
        <strain evidence="2">cv. NJ 8807/NJ 8810</strain>
        <tissue evidence="1">Young leaf</tissue>
    </source>
</reference>
<gene>
    <name evidence="1" type="ORF">Vadar_026453</name>
</gene>
<dbReference type="Proteomes" id="UP000828048">
    <property type="component" value="Chromosome 9"/>
</dbReference>
<comment type="caution">
    <text evidence="1">The sequence shown here is derived from an EMBL/GenBank/DDBJ whole genome shotgun (WGS) entry which is preliminary data.</text>
</comment>
<dbReference type="EMBL" id="CM037159">
    <property type="protein sequence ID" value="KAH7866900.1"/>
    <property type="molecule type" value="Genomic_DNA"/>
</dbReference>
<evidence type="ECO:0000313" key="1">
    <source>
        <dbReference type="EMBL" id="KAH7866900.1"/>
    </source>
</evidence>
<name>A0ACB7ZP55_9ERIC</name>
<proteinExistence type="predicted"/>
<evidence type="ECO:0000313" key="2">
    <source>
        <dbReference type="Proteomes" id="UP000828048"/>
    </source>
</evidence>
<keyword evidence="2" id="KW-1185">Reference proteome</keyword>
<sequence>MTRISNSTDVNANNTQKIKFLYSYGGKILPRHTDGKLRCVGGLTRVLSVDRSITFADLMVKFLELCGSSMTLKCKLPTEDLDVLVTITSDEDLGTIINEYNRLSLSTHKDLKITAVLFPLKSLKQISPPPSSVSSLDFSSAISPFSAAGYWCRNPLPAGARKDGGKVRYYQQANPGHLYFVMHQNHWQ</sequence>
<accession>A0ACB7ZP55</accession>
<protein>
    <submittedName>
        <fullName evidence="1">Uncharacterized protein</fullName>
    </submittedName>
</protein>